<dbReference type="RefSeq" id="WP_236260160.1">
    <property type="nucleotide sequence ID" value="NZ_BNEK01000007.1"/>
</dbReference>
<sequence length="147" mass="15665">MAGLDLSGIAKLVEDLVLLDTVRFSRPGAGEPVFDQNTGEYVYPPDEVVYEGLGAVQVAGTPGEVSAVPVPNQPWVSETVSRYRALTPLSAPIAERDMLVSVVAVHPGGDPQLLGRQWRVTDPSVASTLMAVRISSLDQVQQPQETA</sequence>
<evidence type="ECO:0000313" key="2">
    <source>
        <dbReference type="EMBL" id="GHJ34362.1"/>
    </source>
</evidence>
<dbReference type="Proteomes" id="UP001054854">
    <property type="component" value="Unassembled WGS sequence"/>
</dbReference>
<protein>
    <submittedName>
        <fullName evidence="2">Uncharacterized protein</fullName>
    </submittedName>
</protein>
<evidence type="ECO:0000313" key="1">
    <source>
        <dbReference type="EMBL" id="GHJ34347.1"/>
    </source>
</evidence>
<dbReference type="EMBL" id="BNEK01000008">
    <property type="protein sequence ID" value="GHJ34362.1"/>
    <property type="molecule type" value="Genomic_DNA"/>
</dbReference>
<dbReference type="InterPro" id="IPR046075">
    <property type="entry name" value="DUF6093"/>
</dbReference>
<comment type="caution">
    <text evidence="2">The sequence shown here is derived from an EMBL/GenBank/DDBJ whole genome shotgun (WGS) entry which is preliminary data.</text>
</comment>
<evidence type="ECO:0000313" key="3">
    <source>
        <dbReference type="Proteomes" id="UP001054854"/>
    </source>
</evidence>
<dbReference type="EMBL" id="BNEK01000007">
    <property type="protein sequence ID" value="GHJ34347.1"/>
    <property type="molecule type" value="Genomic_DNA"/>
</dbReference>
<name>A0ABQ3UFK7_STRHY</name>
<dbReference type="Pfam" id="PF19586">
    <property type="entry name" value="DUF6093"/>
    <property type="match status" value="1"/>
</dbReference>
<gene>
    <name evidence="1" type="ORF">TPA0910_87800</name>
    <name evidence="2" type="ORF">TPA0910_87950</name>
</gene>
<reference evidence="2" key="1">
    <citation type="submission" date="2024-05" db="EMBL/GenBank/DDBJ databases">
        <title>Whole genome shotgun sequence of Streptomyces hygroscopicus NBRC 113678.</title>
        <authorList>
            <person name="Komaki H."/>
            <person name="Tamura T."/>
        </authorList>
    </citation>
    <scope>NUCLEOTIDE SEQUENCE</scope>
    <source>
        <strain evidence="2">N11-34</strain>
    </source>
</reference>
<proteinExistence type="predicted"/>
<keyword evidence="3" id="KW-1185">Reference proteome</keyword>
<accession>A0ABQ3UFK7</accession>
<organism evidence="2 3">
    <name type="scientific">Streptomyces hygroscopicus</name>
    <dbReference type="NCBI Taxonomy" id="1912"/>
    <lineage>
        <taxon>Bacteria</taxon>
        <taxon>Bacillati</taxon>
        <taxon>Actinomycetota</taxon>
        <taxon>Actinomycetes</taxon>
        <taxon>Kitasatosporales</taxon>
        <taxon>Streptomycetaceae</taxon>
        <taxon>Streptomyces</taxon>
        <taxon>Streptomyces violaceusniger group</taxon>
    </lineage>
</organism>